<reference evidence="3" key="1">
    <citation type="submission" date="2018-11" db="EMBL/GenBank/DDBJ databases">
        <authorList>
            <consortium name="Pathogen Informatics"/>
        </authorList>
    </citation>
    <scope>NUCLEOTIDE SEQUENCE</scope>
</reference>
<keyword evidence="2" id="KW-0732">Signal</keyword>
<protein>
    <submittedName>
        <fullName evidence="3">Uncharacterized protein</fullName>
    </submittedName>
</protein>
<dbReference type="EMBL" id="CAAALY010022777">
    <property type="protein sequence ID" value="VEL14921.1"/>
    <property type="molecule type" value="Genomic_DNA"/>
</dbReference>
<dbReference type="Proteomes" id="UP000784294">
    <property type="component" value="Unassembled WGS sequence"/>
</dbReference>
<name>A0A448WLV1_9PLAT</name>
<keyword evidence="4" id="KW-1185">Reference proteome</keyword>
<proteinExistence type="predicted"/>
<feature type="signal peptide" evidence="2">
    <location>
        <begin position="1"/>
        <end position="19"/>
    </location>
</feature>
<evidence type="ECO:0000313" key="3">
    <source>
        <dbReference type="EMBL" id="VEL14921.1"/>
    </source>
</evidence>
<organism evidence="3 4">
    <name type="scientific">Protopolystoma xenopodis</name>
    <dbReference type="NCBI Taxonomy" id="117903"/>
    <lineage>
        <taxon>Eukaryota</taxon>
        <taxon>Metazoa</taxon>
        <taxon>Spiralia</taxon>
        <taxon>Lophotrochozoa</taxon>
        <taxon>Platyhelminthes</taxon>
        <taxon>Monogenea</taxon>
        <taxon>Polyopisthocotylea</taxon>
        <taxon>Polystomatidea</taxon>
        <taxon>Polystomatidae</taxon>
        <taxon>Protopolystoma</taxon>
    </lineage>
</organism>
<sequence length="283" mass="32304">MIRHHFGWSALQLVFLGFANQYGELATAINNEDILTLWMEELKYRLQHDFRPFFVFWGLPLVARSSSENNHDYTAMPNRIESGKSNTEQMLPGFLPVDLVTNLAPERLLRVAKQFGVDLDDTTKNTKNLSIPSDAPQLGSMGWRKKVASGVLSWWPCQDRDLSPHQAGFSRVSEIQVSTDDDNEDTKYEEEDEEEESHPQSNEKHSRMGLIQLTPFSYAKPSQASEISQKLTFIHRRDDSLAAFSCHSIHTERQHLTFLVVPSDRSPLTHHFSFLSCADKPDA</sequence>
<feature type="compositionally biased region" description="Acidic residues" evidence="1">
    <location>
        <begin position="179"/>
        <end position="196"/>
    </location>
</feature>
<feature type="region of interest" description="Disordered" evidence="1">
    <location>
        <begin position="166"/>
        <end position="206"/>
    </location>
</feature>
<feature type="chain" id="PRO_5019529443" evidence="2">
    <location>
        <begin position="20"/>
        <end position="283"/>
    </location>
</feature>
<gene>
    <name evidence="3" type="ORF">PXEA_LOCUS8361</name>
</gene>
<evidence type="ECO:0000313" key="4">
    <source>
        <dbReference type="Proteomes" id="UP000784294"/>
    </source>
</evidence>
<comment type="caution">
    <text evidence="3">The sequence shown here is derived from an EMBL/GenBank/DDBJ whole genome shotgun (WGS) entry which is preliminary data.</text>
</comment>
<feature type="compositionally biased region" description="Basic and acidic residues" evidence="1">
    <location>
        <begin position="197"/>
        <end position="206"/>
    </location>
</feature>
<evidence type="ECO:0000256" key="2">
    <source>
        <dbReference type="SAM" id="SignalP"/>
    </source>
</evidence>
<accession>A0A448WLV1</accession>
<dbReference type="AlphaFoldDB" id="A0A448WLV1"/>
<evidence type="ECO:0000256" key="1">
    <source>
        <dbReference type="SAM" id="MobiDB-lite"/>
    </source>
</evidence>